<comment type="caution">
    <text evidence="6">The sequence shown here is derived from an EMBL/GenBank/DDBJ whole genome shotgun (WGS) entry which is preliminary data.</text>
</comment>
<reference evidence="6 7" key="1">
    <citation type="journal article" date="2011" name="Genome Res.">
        <title>Phylogeny-wide analysis of social amoeba genomes highlights ancient origins for complex intercellular communication.</title>
        <authorList>
            <person name="Heidel A.J."/>
            <person name="Lawal H.M."/>
            <person name="Felder M."/>
            <person name="Schilde C."/>
            <person name="Helps N.R."/>
            <person name="Tunggal B."/>
            <person name="Rivero F."/>
            <person name="John U."/>
            <person name="Schleicher M."/>
            <person name="Eichinger L."/>
            <person name="Platzer M."/>
            <person name="Noegel A.A."/>
            <person name="Schaap P."/>
            <person name="Gloeckner G."/>
        </authorList>
    </citation>
    <scope>NUCLEOTIDE SEQUENCE [LARGE SCALE GENOMIC DNA]</scope>
    <source>
        <strain evidence="7">ATCC 26659 / Pp 5 / PN500</strain>
    </source>
</reference>
<organism evidence="6 7">
    <name type="scientific">Heterostelium pallidum (strain ATCC 26659 / Pp 5 / PN500)</name>
    <name type="common">Cellular slime mold</name>
    <name type="synonym">Polysphondylium pallidum</name>
    <dbReference type="NCBI Taxonomy" id="670386"/>
    <lineage>
        <taxon>Eukaryota</taxon>
        <taxon>Amoebozoa</taxon>
        <taxon>Evosea</taxon>
        <taxon>Eumycetozoa</taxon>
        <taxon>Dictyostelia</taxon>
        <taxon>Acytosteliales</taxon>
        <taxon>Acytosteliaceae</taxon>
        <taxon>Heterostelium</taxon>
    </lineage>
</organism>
<dbReference type="GeneID" id="31366891"/>
<dbReference type="EMBL" id="ADBJ01000056">
    <property type="protein sequence ID" value="EFA75346.1"/>
    <property type="molecule type" value="Genomic_DNA"/>
</dbReference>
<evidence type="ECO:0000313" key="6">
    <source>
        <dbReference type="EMBL" id="EFA75346.1"/>
    </source>
</evidence>
<evidence type="ECO:0000256" key="1">
    <source>
        <dbReference type="ARBA" id="ARBA00008020"/>
    </source>
</evidence>
<name>D3BTC9_HETP5</name>
<gene>
    <name evidence="6" type="ORF">PPL_11423</name>
</gene>
<keyword evidence="7" id="KW-1185">Reference proteome</keyword>
<comment type="function">
    <text evidence="5">Molecular chaperone; assists the folding of proteins upon ATP hydrolysis. Known to play a role, in vitro, in the folding of actin and tubulin.</text>
</comment>
<dbReference type="InterPro" id="IPR017998">
    <property type="entry name" value="Chaperone_TCP-1"/>
</dbReference>
<proteinExistence type="inferred from homology"/>
<dbReference type="SUPFAM" id="SSF48592">
    <property type="entry name" value="GroEL equatorial domain-like"/>
    <property type="match status" value="1"/>
</dbReference>
<accession>D3BTC9</accession>
<dbReference type="Gene3D" id="3.50.7.10">
    <property type="entry name" value="GroEL"/>
    <property type="match status" value="1"/>
</dbReference>
<dbReference type="InterPro" id="IPR027409">
    <property type="entry name" value="GroEL-like_apical_dom_sf"/>
</dbReference>
<dbReference type="GO" id="GO:0140662">
    <property type="term" value="F:ATP-dependent protein folding chaperone"/>
    <property type="evidence" value="ECO:0007669"/>
    <property type="project" value="InterPro"/>
</dbReference>
<dbReference type="STRING" id="670386.D3BTC9"/>
<evidence type="ECO:0000256" key="3">
    <source>
        <dbReference type="ARBA" id="ARBA00022840"/>
    </source>
</evidence>
<dbReference type="Pfam" id="PF00118">
    <property type="entry name" value="Cpn60_TCP1"/>
    <property type="match status" value="1"/>
</dbReference>
<keyword evidence="2" id="KW-0547">Nucleotide-binding</keyword>
<evidence type="ECO:0000256" key="2">
    <source>
        <dbReference type="ARBA" id="ARBA00022741"/>
    </source>
</evidence>
<dbReference type="Gene3D" id="1.10.560.10">
    <property type="entry name" value="GroEL-like equatorial domain"/>
    <property type="match status" value="1"/>
</dbReference>
<protein>
    <submittedName>
        <fullName evidence="6">Uncharacterized protein</fullName>
    </submittedName>
</protein>
<dbReference type="InterPro" id="IPR027413">
    <property type="entry name" value="GROEL-like_equatorial_sf"/>
</dbReference>
<evidence type="ECO:0000313" key="7">
    <source>
        <dbReference type="Proteomes" id="UP000001396"/>
    </source>
</evidence>
<comment type="similarity">
    <text evidence="1">Belongs to the TCP-1 chaperonin family.</text>
</comment>
<sequence>MNHLFTLDTLRSNLNILTSLTESISYCSKNGNPYVILKYLEIEHPIAIYLKKLLLNSDYLADSNQLTLTLILATSMLKNAMTLFINGLESNVIVDGYRQGLAYVVDYLYNHAKKKVVTLPSLYDTNNTTIDHNLINTLINNNSNNNNIVTISIEKALSLLSTTKKNNSNNDSWSKRLQSIYLMKSLDDDDYYYDDDDDGNSNGYRINILDGLVLPIYRCSRCKEMLDARVLFFDGDLKRSQSSDLQMELKFTRIEDLLTWQSDEESIYKRWVQQLVQLNVNCLFVSGDIDAVALHYLNLSNILVFRNINDSIFQRLLLNTPATASTVGNDNILVSPIFNMDTPLVSNDFHIGAISSIKEFNSNNIYVNSSNNSGQIISYFHFQQTPTIKSITIMVGENNYRYQDFKKRFDDAIFSLRSIDSGEEERNTQIVETESLENQIYKHILSKIDVSSIRFSLEQYANSFISLEEYQSNYIKNNPKLHSYLKICTVATDIACILSSGNLLQ</sequence>
<keyword evidence="3" id="KW-0067">ATP-binding</keyword>
<keyword evidence="4" id="KW-0143">Chaperone</keyword>
<evidence type="ECO:0000256" key="5">
    <source>
        <dbReference type="ARBA" id="ARBA00024677"/>
    </source>
</evidence>
<dbReference type="RefSeq" id="XP_020427480.1">
    <property type="nucleotide sequence ID" value="XM_020582177.1"/>
</dbReference>
<dbReference type="AlphaFoldDB" id="D3BTC9"/>
<dbReference type="FunCoup" id="D3BTC9">
    <property type="interactions" value="511"/>
</dbReference>
<dbReference type="Proteomes" id="UP000001396">
    <property type="component" value="Unassembled WGS sequence"/>
</dbReference>
<dbReference type="GO" id="GO:0005524">
    <property type="term" value="F:ATP binding"/>
    <property type="evidence" value="ECO:0007669"/>
    <property type="project" value="UniProtKB-KW"/>
</dbReference>
<dbReference type="InterPro" id="IPR002423">
    <property type="entry name" value="Cpn60/GroEL/TCP-1"/>
</dbReference>
<evidence type="ECO:0000256" key="4">
    <source>
        <dbReference type="ARBA" id="ARBA00023186"/>
    </source>
</evidence>
<dbReference type="InParanoid" id="D3BTC9"/>
<dbReference type="SUPFAM" id="SSF52029">
    <property type="entry name" value="GroEL apical domain-like"/>
    <property type="match status" value="1"/>
</dbReference>
<dbReference type="PANTHER" id="PTHR11353">
    <property type="entry name" value="CHAPERONIN"/>
    <property type="match status" value="1"/>
</dbReference>